<dbReference type="SUPFAM" id="SSF88659">
    <property type="entry name" value="Sigma3 and sigma4 domains of RNA polymerase sigma factors"/>
    <property type="match status" value="1"/>
</dbReference>
<evidence type="ECO:0000256" key="2">
    <source>
        <dbReference type="ARBA" id="ARBA00023015"/>
    </source>
</evidence>
<dbReference type="Gene3D" id="1.10.10.10">
    <property type="entry name" value="Winged helix-like DNA-binding domain superfamily/Winged helix DNA-binding domain"/>
    <property type="match status" value="1"/>
</dbReference>
<gene>
    <name evidence="7" type="ORF">DQQ10_08910</name>
</gene>
<dbReference type="InterPro" id="IPR013249">
    <property type="entry name" value="RNA_pol_sigma70_r4_t2"/>
</dbReference>
<comment type="caution">
    <text evidence="7">The sequence shown here is derived from an EMBL/GenBank/DDBJ whole genome shotgun (WGS) entry which is preliminary data.</text>
</comment>
<evidence type="ECO:0000256" key="1">
    <source>
        <dbReference type="ARBA" id="ARBA00010641"/>
    </source>
</evidence>
<dbReference type="InterPro" id="IPR036388">
    <property type="entry name" value="WH-like_DNA-bd_sf"/>
</dbReference>
<evidence type="ECO:0008006" key="9">
    <source>
        <dbReference type="Google" id="ProtNLM"/>
    </source>
</evidence>
<dbReference type="CDD" id="cd06171">
    <property type="entry name" value="Sigma70_r4"/>
    <property type="match status" value="1"/>
</dbReference>
<dbReference type="InterPro" id="IPR007627">
    <property type="entry name" value="RNA_pol_sigma70_r2"/>
</dbReference>
<dbReference type="Proteomes" id="UP000251889">
    <property type="component" value="Unassembled WGS sequence"/>
</dbReference>
<evidence type="ECO:0000259" key="6">
    <source>
        <dbReference type="Pfam" id="PF08281"/>
    </source>
</evidence>
<dbReference type="EMBL" id="QMFY01000003">
    <property type="protein sequence ID" value="RAW01756.1"/>
    <property type="molecule type" value="Genomic_DNA"/>
</dbReference>
<dbReference type="InterPro" id="IPR039425">
    <property type="entry name" value="RNA_pol_sigma-70-like"/>
</dbReference>
<dbReference type="InterPro" id="IPR013324">
    <property type="entry name" value="RNA_pol_sigma_r3/r4-like"/>
</dbReference>
<dbReference type="InterPro" id="IPR013325">
    <property type="entry name" value="RNA_pol_sigma_r2"/>
</dbReference>
<proteinExistence type="inferred from homology"/>
<dbReference type="GO" id="GO:0006352">
    <property type="term" value="P:DNA-templated transcription initiation"/>
    <property type="evidence" value="ECO:0007669"/>
    <property type="project" value="InterPro"/>
</dbReference>
<keyword evidence="3" id="KW-0731">Sigma factor</keyword>
<dbReference type="PANTHER" id="PTHR43133">
    <property type="entry name" value="RNA POLYMERASE ECF-TYPE SIGMA FACTO"/>
    <property type="match status" value="1"/>
</dbReference>
<comment type="similarity">
    <text evidence="1">Belongs to the sigma-70 factor family. ECF subfamily.</text>
</comment>
<evidence type="ECO:0000256" key="3">
    <source>
        <dbReference type="ARBA" id="ARBA00023082"/>
    </source>
</evidence>
<dbReference type="GO" id="GO:0016987">
    <property type="term" value="F:sigma factor activity"/>
    <property type="evidence" value="ECO:0007669"/>
    <property type="project" value="UniProtKB-KW"/>
</dbReference>
<name>A0A364Y4Q1_9BACT</name>
<keyword evidence="8" id="KW-1185">Reference proteome</keyword>
<dbReference type="Gene3D" id="1.10.1740.10">
    <property type="match status" value="1"/>
</dbReference>
<sequence length="205" mass="23983">MANTLHHQSQAHAHSTFMFKHGTPQADMERAVWAEFRSSNRKALDYLYEKYVRLLYVYGGKISRNHAMVEDCIHDLFVELWNKRKILGDTENVKFYLFKTLRKKIVSKISTAAAEAPIVREAEVDFPIEFNIIQEQLVSERQTQMRRALASLSESQREAIYLKFYEKLPYQQIANVMDLDLKSAYKVIGKAIDTLRKAVHNIYHI</sequence>
<accession>A0A364Y4Q1</accession>
<dbReference type="OrthoDB" id="9150024at2"/>
<evidence type="ECO:0000313" key="8">
    <source>
        <dbReference type="Proteomes" id="UP000251889"/>
    </source>
</evidence>
<keyword evidence="4" id="KW-0804">Transcription</keyword>
<organism evidence="7 8">
    <name type="scientific">Pseudochryseolinea flava</name>
    <dbReference type="NCBI Taxonomy" id="2059302"/>
    <lineage>
        <taxon>Bacteria</taxon>
        <taxon>Pseudomonadati</taxon>
        <taxon>Bacteroidota</taxon>
        <taxon>Cytophagia</taxon>
        <taxon>Cytophagales</taxon>
        <taxon>Fulvivirgaceae</taxon>
        <taxon>Pseudochryseolinea</taxon>
    </lineage>
</organism>
<keyword evidence="2" id="KW-0805">Transcription regulation</keyword>
<protein>
    <recommendedName>
        <fullName evidence="9">Sigma-70 family RNA polymerase sigma factor</fullName>
    </recommendedName>
</protein>
<evidence type="ECO:0000313" key="7">
    <source>
        <dbReference type="EMBL" id="RAW01756.1"/>
    </source>
</evidence>
<dbReference type="GO" id="GO:0003677">
    <property type="term" value="F:DNA binding"/>
    <property type="evidence" value="ECO:0007669"/>
    <property type="project" value="InterPro"/>
</dbReference>
<dbReference type="InterPro" id="IPR014284">
    <property type="entry name" value="RNA_pol_sigma-70_dom"/>
</dbReference>
<evidence type="ECO:0000256" key="4">
    <source>
        <dbReference type="ARBA" id="ARBA00023163"/>
    </source>
</evidence>
<feature type="domain" description="RNA polymerase sigma-70 region 2" evidence="5">
    <location>
        <begin position="47"/>
        <end position="111"/>
    </location>
</feature>
<dbReference type="AlphaFoldDB" id="A0A364Y4Q1"/>
<dbReference type="Pfam" id="PF08281">
    <property type="entry name" value="Sigma70_r4_2"/>
    <property type="match status" value="1"/>
</dbReference>
<feature type="domain" description="RNA polymerase sigma factor 70 region 4 type 2" evidence="6">
    <location>
        <begin position="144"/>
        <end position="186"/>
    </location>
</feature>
<evidence type="ECO:0000259" key="5">
    <source>
        <dbReference type="Pfam" id="PF04542"/>
    </source>
</evidence>
<reference evidence="7 8" key="1">
    <citation type="submission" date="2018-06" db="EMBL/GenBank/DDBJ databases">
        <title>Chryseolinea flavus sp. nov., a member of the phylum Bacteroidetes isolated from soil.</title>
        <authorList>
            <person name="Li Y."/>
            <person name="Wang J."/>
        </authorList>
    </citation>
    <scope>NUCLEOTIDE SEQUENCE [LARGE SCALE GENOMIC DNA]</scope>
    <source>
        <strain evidence="7 8">SDU1-6</strain>
    </source>
</reference>
<dbReference type="PANTHER" id="PTHR43133:SF46">
    <property type="entry name" value="RNA POLYMERASE SIGMA-70 FACTOR ECF SUBFAMILY"/>
    <property type="match status" value="1"/>
</dbReference>
<dbReference type="SUPFAM" id="SSF88946">
    <property type="entry name" value="Sigma2 domain of RNA polymerase sigma factors"/>
    <property type="match status" value="1"/>
</dbReference>
<dbReference type="Pfam" id="PF04542">
    <property type="entry name" value="Sigma70_r2"/>
    <property type="match status" value="1"/>
</dbReference>
<dbReference type="NCBIfam" id="TIGR02937">
    <property type="entry name" value="sigma70-ECF"/>
    <property type="match status" value="1"/>
</dbReference>
<dbReference type="RefSeq" id="WP_112746496.1">
    <property type="nucleotide sequence ID" value="NZ_QMFY01000003.1"/>
</dbReference>